<dbReference type="InterPro" id="IPR011913">
    <property type="entry name" value="RfaE_dom_I"/>
</dbReference>
<dbReference type="SUPFAM" id="SSF53613">
    <property type="entry name" value="Ribokinase-like"/>
    <property type="match status" value="1"/>
</dbReference>
<dbReference type="InterPro" id="IPR011611">
    <property type="entry name" value="PfkB_dom"/>
</dbReference>
<dbReference type="InterPro" id="IPR002173">
    <property type="entry name" value="Carboh/pur_kinase_PfkB_CS"/>
</dbReference>
<dbReference type="GO" id="GO:0033785">
    <property type="term" value="F:heptose 7-phosphate kinase activity"/>
    <property type="evidence" value="ECO:0007669"/>
    <property type="project" value="TreeGrafter"/>
</dbReference>
<name>A0A410P2P7_VELA1</name>
<dbReference type="RefSeq" id="WP_128699051.1">
    <property type="nucleotide sequence ID" value="NZ_CP019384.1"/>
</dbReference>
<dbReference type="InterPro" id="IPR029056">
    <property type="entry name" value="Ribokinase-like"/>
</dbReference>
<dbReference type="EMBL" id="CP019384">
    <property type="protein sequence ID" value="QAT16413.1"/>
    <property type="molecule type" value="Genomic_DNA"/>
</dbReference>
<dbReference type="Pfam" id="PF00294">
    <property type="entry name" value="PfkB"/>
    <property type="match status" value="1"/>
</dbReference>
<dbReference type="Gene3D" id="3.40.1190.20">
    <property type="match status" value="1"/>
</dbReference>
<organism evidence="4 5">
    <name type="scientific">Velamenicoccus archaeovorus</name>
    <dbReference type="NCBI Taxonomy" id="1930593"/>
    <lineage>
        <taxon>Bacteria</taxon>
        <taxon>Pseudomonadati</taxon>
        <taxon>Candidatus Omnitrophota</taxon>
        <taxon>Candidatus Velamenicoccus</taxon>
    </lineage>
</organism>
<dbReference type="PROSITE" id="PS00583">
    <property type="entry name" value="PFKB_KINASES_1"/>
    <property type="match status" value="1"/>
</dbReference>
<dbReference type="GO" id="GO:0005829">
    <property type="term" value="C:cytosol"/>
    <property type="evidence" value="ECO:0007669"/>
    <property type="project" value="TreeGrafter"/>
</dbReference>
<keyword evidence="5" id="KW-1185">Reference proteome</keyword>
<evidence type="ECO:0000259" key="3">
    <source>
        <dbReference type="Pfam" id="PF00294"/>
    </source>
</evidence>
<dbReference type="KEGG" id="vai:BU251_01045"/>
<dbReference type="PANTHER" id="PTHR46969">
    <property type="entry name" value="BIFUNCTIONAL PROTEIN HLDE"/>
    <property type="match status" value="1"/>
</dbReference>
<dbReference type="CDD" id="cd01172">
    <property type="entry name" value="RfaE_like"/>
    <property type="match status" value="1"/>
</dbReference>
<dbReference type="GO" id="GO:0016773">
    <property type="term" value="F:phosphotransferase activity, alcohol group as acceptor"/>
    <property type="evidence" value="ECO:0007669"/>
    <property type="project" value="InterPro"/>
</dbReference>
<keyword evidence="2 4" id="KW-0418">Kinase</keyword>
<dbReference type="OrthoDB" id="9802794at2"/>
<gene>
    <name evidence="4" type="ORF">BU251_01045</name>
</gene>
<feature type="domain" description="Carbohydrate kinase PfkB" evidence="3">
    <location>
        <begin position="20"/>
        <end position="318"/>
    </location>
</feature>
<sequence length="337" mass="36579">MALLTHEKLKKILGGFSSSRIMVIGDLILDEYIWGKAERISPEAPVPVVWAQRQSFMPGGASNVANNLAALGAKVFLCGVVGEDRNGDTLLDLLRQKGVVCDGVIADAARRTTVKTRIIAAHQQMVRLDWENTEHLALDRLRHIVAMVEEKIPQVDGLIIEDYGKGLIGPYLLKRIISSARRHGKIITVDPKIEHFRYYKGVTALTPNEKEASAGAGISIKTDEDIDRIGRKLFRTLRCEGVLVTLGEKGMKLFSGAGHNRAPVHIPTVAQEVFDVSGAGDTVISVFTLALSRGVSMVEAAKIANVAAGVVVGKVGVAVVAKEEILEAWRRLRGKLL</sequence>
<dbReference type="Proteomes" id="UP000287243">
    <property type="component" value="Chromosome"/>
</dbReference>
<dbReference type="NCBIfam" id="TIGR02198">
    <property type="entry name" value="rfaE_dom_I"/>
    <property type="match status" value="1"/>
</dbReference>
<reference evidence="4 5" key="1">
    <citation type="submission" date="2017-01" db="EMBL/GenBank/DDBJ databases">
        <title>First insights into the biology of 'candidatus Vampirococcus archaeovorus'.</title>
        <authorList>
            <person name="Kizina J."/>
            <person name="Jordan S."/>
            <person name="Stueber K."/>
            <person name="Reinhardt R."/>
            <person name="Harder J."/>
        </authorList>
    </citation>
    <scope>NUCLEOTIDE SEQUENCE [LARGE SCALE GENOMIC DNA]</scope>
    <source>
        <strain evidence="4 5">LiM</strain>
    </source>
</reference>
<dbReference type="GO" id="GO:0033786">
    <property type="term" value="F:heptose-1-phosphate adenylyltransferase activity"/>
    <property type="evidence" value="ECO:0007669"/>
    <property type="project" value="TreeGrafter"/>
</dbReference>
<accession>A0A410P2P7</accession>
<evidence type="ECO:0000313" key="4">
    <source>
        <dbReference type="EMBL" id="QAT16413.1"/>
    </source>
</evidence>
<dbReference type="PANTHER" id="PTHR46969:SF1">
    <property type="entry name" value="BIFUNCTIONAL PROTEIN HLDE"/>
    <property type="match status" value="1"/>
</dbReference>
<evidence type="ECO:0000256" key="1">
    <source>
        <dbReference type="ARBA" id="ARBA00022679"/>
    </source>
</evidence>
<protein>
    <submittedName>
        <fullName evidence="4">D-beta-D-heptose 7-phosphate kinase</fullName>
    </submittedName>
</protein>
<proteinExistence type="predicted"/>
<evidence type="ECO:0000256" key="2">
    <source>
        <dbReference type="ARBA" id="ARBA00022777"/>
    </source>
</evidence>
<dbReference type="FunFam" id="3.40.1190.20:FF:000002">
    <property type="entry name" value="Bifunctional protein HldE"/>
    <property type="match status" value="1"/>
</dbReference>
<dbReference type="AlphaFoldDB" id="A0A410P2P7"/>
<keyword evidence="1" id="KW-0808">Transferase</keyword>
<evidence type="ECO:0000313" key="5">
    <source>
        <dbReference type="Proteomes" id="UP000287243"/>
    </source>
</evidence>